<sequence length="325" mass="35849">MHYMRLGTSGLRVSRIGLGMMTYGDPGNRAWLLGEDAAEPIVRRAVEAGVTFFDTADMYSGGVSEEITGRLLGRLFPRRDDYVLATKVYFPTGPGPNDRGLSRKHVLAAIDASLTRLGTDHVDLYQIHRWDHETPIEETMEALHDVVKAGKARYIGASSMYAWQFAKAQHVAQTAGWTRFVSMQNHYNLVYREEEREMLPLCRDQGVGVIPWSPLARGLLTGSRDRDGRENTVRTGSDPVADMYTDADFDVVDVVRATAAERGLPPAQLALAWLLGRPGVTAPIVGASRIGHLDDAIAAVDVSLNEEEVARLEAPYRPHRIAGHS</sequence>
<organism evidence="3 4">
    <name type="scientific">Actinomadura harenae</name>
    <dbReference type="NCBI Taxonomy" id="2483351"/>
    <lineage>
        <taxon>Bacteria</taxon>
        <taxon>Bacillati</taxon>
        <taxon>Actinomycetota</taxon>
        <taxon>Actinomycetes</taxon>
        <taxon>Streptosporangiales</taxon>
        <taxon>Thermomonosporaceae</taxon>
        <taxon>Actinomadura</taxon>
    </lineage>
</organism>
<proteinExistence type="predicted"/>
<accession>A0A3M2M0C2</accession>
<dbReference type="RefSeq" id="WP_122195779.1">
    <property type="nucleotide sequence ID" value="NZ_JBHSKC010000007.1"/>
</dbReference>
<dbReference type="FunFam" id="3.20.20.100:FF:000004">
    <property type="entry name" value="Oxidoreductase, aldo/keto reductase"/>
    <property type="match status" value="1"/>
</dbReference>
<dbReference type="GO" id="GO:0016491">
    <property type="term" value="F:oxidoreductase activity"/>
    <property type="evidence" value="ECO:0007669"/>
    <property type="project" value="UniProtKB-KW"/>
</dbReference>
<dbReference type="PANTHER" id="PTHR43364">
    <property type="entry name" value="NADH-SPECIFIC METHYLGLYOXAL REDUCTASE-RELATED"/>
    <property type="match status" value="1"/>
</dbReference>
<keyword evidence="4" id="KW-1185">Reference proteome</keyword>
<evidence type="ECO:0000313" key="3">
    <source>
        <dbReference type="EMBL" id="RMI42560.1"/>
    </source>
</evidence>
<dbReference type="InterPro" id="IPR023210">
    <property type="entry name" value="NADP_OxRdtase_dom"/>
</dbReference>
<gene>
    <name evidence="3" type="ORF">EBO15_19160</name>
</gene>
<dbReference type="SUPFAM" id="SSF51430">
    <property type="entry name" value="NAD(P)-linked oxidoreductase"/>
    <property type="match status" value="1"/>
</dbReference>
<keyword evidence="1" id="KW-0560">Oxidoreductase</keyword>
<dbReference type="AlphaFoldDB" id="A0A3M2M0C2"/>
<dbReference type="Pfam" id="PF00248">
    <property type="entry name" value="Aldo_ket_red"/>
    <property type="match status" value="1"/>
</dbReference>
<feature type="domain" description="NADP-dependent oxidoreductase" evidence="2">
    <location>
        <begin position="15"/>
        <end position="314"/>
    </location>
</feature>
<dbReference type="InterPro" id="IPR036812">
    <property type="entry name" value="NAD(P)_OxRdtase_dom_sf"/>
</dbReference>
<protein>
    <submittedName>
        <fullName evidence="3">Aldo/keto reductase</fullName>
    </submittedName>
</protein>
<dbReference type="Gene3D" id="3.20.20.100">
    <property type="entry name" value="NADP-dependent oxidoreductase domain"/>
    <property type="match status" value="1"/>
</dbReference>
<name>A0A3M2M0C2_9ACTN</name>
<reference evidence="3 4" key="1">
    <citation type="submission" date="2018-10" db="EMBL/GenBank/DDBJ databases">
        <title>Isolation from soil.</title>
        <authorList>
            <person name="Hu J."/>
        </authorList>
    </citation>
    <scope>NUCLEOTIDE SEQUENCE [LARGE SCALE GENOMIC DNA]</scope>
    <source>
        <strain evidence="3 4">NEAU-Ht49</strain>
    </source>
</reference>
<evidence type="ECO:0000256" key="1">
    <source>
        <dbReference type="ARBA" id="ARBA00023002"/>
    </source>
</evidence>
<dbReference type="PANTHER" id="PTHR43364:SF4">
    <property type="entry name" value="NAD(P)-LINKED OXIDOREDUCTASE SUPERFAMILY PROTEIN"/>
    <property type="match status" value="1"/>
</dbReference>
<dbReference type="Proteomes" id="UP000282674">
    <property type="component" value="Unassembled WGS sequence"/>
</dbReference>
<dbReference type="EMBL" id="RFFG01000032">
    <property type="protein sequence ID" value="RMI42560.1"/>
    <property type="molecule type" value="Genomic_DNA"/>
</dbReference>
<dbReference type="CDD" id="cd19079">
    <property type="entry name" value="AKR_EcYajO-like"/>
    <property type="match status" value="1"/>
</dbReference>
<dbReference type="OrthoDB" id="9768793at2"/>
<dbReference type="GO" id="GO:0005829">
    <property type="term" value="C:cytosol"/>
    <property type="evidence" value="ECO:0007669"/>
    <property type="project" value="TreeGrafter"/>
</dbReference>
<evidence type="ECO:0000259" key="2">
    <source>
        <dbReference type="Pfam" id="PF00248"/>
    </source>
</evidence>
<dbReference type="InterPro" id="IPR050523">
    <property type="entry name" value="AKR_Detox_Biosynth"/>
</dbReference>
<evidence type="ECO:0000313" key="4">
    <source>
        <dbReference type="Proteomes" id="UP000282674"/>
    </source>
</evidence>
<comment type="caution">
    <text evidence="3">The sequence shown here is derived from an EMBL/GenBank/DDBJ whole genome shotgun (WGS) entry which is preliminary data.</text>
</comment>